<dbReference type="InterPro" id="IPR007374">
    <property type="entry name" value="ASCH_domain"/>
</dbReference>
<dbReference type="Proteomes" id="UP000076023">
    <property type="component" value="Unassembled WGS sequence"/>
</dbReference>
<keyword evidence="3" id="KW-1185">Reference proteome</keyword>
<evidence type="ECO:0000313" key="3">
    <source>
        <dbReference type="Proteomes" id="UP000076023"/>
    </source>
</evidence>
<evidence type="ECO:0000259" key="1">
    <source>
        <dbReference type="Pfam" id="PF04266"/>
    </source>
</evidence>
<dbReference type="AlphaFoldDB" id="A0A146G5X8"/>
<accession>A0A146G5X8</accession>
<dbReference type="STRING" id="690879.TSACC_21564"/>
<dbReference type="InterPro" id="IPR015947">
    <property type="entry name" value="PUA-like_sf"/>
</dbReference>
<dbReference type="SUPFAM" id="SSF88697">
    <property type="entry name" value="PUA domain-like"/>
    <property type="match status" value="1"/>
</dbReference>
<comment type="caution">
    <text evidence="2">The sequence shown here is derived from an EMBL/GenBank/DDBJ whole genome shotgun (WGS) entry which is preliminary data.</text>
</comment>
<protein>
    <submittedName>
        <fullName evidence="2">ASCH domain-containing protein</fullName>
    </submittedName>
</protein>
<dbReference type="OrthoDB" id="9342715at2"/>
<dbReference type="EMBL" id="BDCO01000002">
    <property type="protein sequence ID" value="GAT33155.1"/>
    <property type="molecule type" value="Genomic_DNA"/>
</dbReference>
<gene>
    <name evidence="2" type="ORF">TSACC_21564</name>
</gene>
<proteinExistence type="predicted"/>
<reference evidence="3" key="1">
    <citation type="journal article" date="2017" name="Genome Announc.">
        <title>Draft Genome Sequence of Terrimicrobium sacchariphilum NM-5T, a Facultative Anaerobic Soil Bacterium of the Class Spartobacteria.</title>
        <authorList>
            <person name="Qiu Y.L."/>
            <person name="Tourlousse D.M."/>
            <person name="Matsuura N."/>
            <person name="Ohashi A."/>
            <person name="Sekiguchi Y."/>
        </authorList>
    </citation>
    <scope>NUCLEOTIDE SEQUENCE [LARGE SCALE GENOMIC DNA]</scope>
    <source>
        <strain evidence="3">NM-5</strain>
    </source>
</reference>
<sequence length="148" mass="16549">MIFQALSVLSPAGSLIRSGRKTIDVRDWQPPTLPLHNLLIVQNSVPLSDETPADDAGAIVALVDIVAVRDWTPEDLEKSRMETYQNGFQAWELTNVRPAAYNRFVPARLGVYELEVNPKYLMLPDGAYNYVYPEESQSGLEKDATTEP</sequence>
<organism evidence="2 3">
    <name type="scientific">Terrimicrobium sacchariphilum</name>
    <dbReference type="NCBI Taxonomy" id="690879"/>
    <lineage>
        <taxon>Bacteria</taxon>
        <taxon>Pseudomonadati</taxon>
        <taxon>Verrucomicrobiota</taxon>
        <taxon>Terrimicrobiia</taxon>
        <taxon>Terrimicrobiales</taxon>
        <taxon>Terrimicrobiaceae</taxon>
        <taxon>Terrimicrobium</taxon>
    </lineage>
</organism>
<dbReference type="RefSeq" id="WP_153811344.1">
    <property type="nucleotide sequence ID" value="NZ_BDCO01000002.1"/>
</dbReference>
<name>A0A146G5X8_TERSA</name>
<evidence type="ECO:0000313" key="2">
    <source>
        <dbReference type="EMBL" id="GAT33155.1"/>
    </source>
</evidence>
<feature type="domain" description="ASCH" evidence="1">
    <location>
        <begin position="10"/>
        <end position="97"/>
    </location>
</feature>
<dbReference type="Pfam" id="PF04266">
    <property type="entry name" value="ASCH"/>
    <property type="match status" value="1"/>
</dbReference>
<dbReference type="InParanoid" id="A0A146G5X8"/>